<feature type="compositionally biased region" description="Acidic residues" evidence="1">
    <location>
        <begin position="341"/>
        <end position="352"/>
    </location>
</feature>
<dbReference type="OMA" id="MHEENES"/>
<evidence type="ECO:0000313" key="2">
    <source>
        <dbReference type="EMBL" id="KOM37261.1"/>
    </source>
</evidence>
<dbReference type="STRING" id="3914.A0A0L9U3A7"/>
<dbReference type="PANTHER" id="PTHR47458:SF1">
    <property type="entry name" value="SMAD_FHA DOMAIN-CONTAINING PROTEIN"/>
    <property type="match status" value="1"/>
</dbReference>
<organism evidence="2 3">
    <name type="scientific">Phaseolus angularis</name>
    <name type="common">Azuki bean</name>
    <name type="synonym">Vigna angularis</name>
    <dbReference type="NCBI Taxonomy" id="3914"/>
    <lineage>
        <taxon>Eukaryota</taxon>
        <taxon>Viridiplantae</taxon>
        <taxon>Streptophyta</taxon>
        <taxon>Embryophyta</taxon>
        <taxon>Tracheophyta</taxon>
        <taxon>Spermatophyta</taxon>
        <taxon>Magnoliopsida</taxon>
        <taxon>eudicotyledons</taxon>
        <taxon>Gunneridae</taxon>
        <taxon>Pentapetalae</taxon>
        <taxon>rosids</taxon>
        <taxon>fabids</taxon>
        <taxon>Fabales</taxon>
        <taxon>Fabaceae</taxon>
        <taxon>Papilionoideae</taxon>
        <taxon>50 kb inversion clade</taxon>
        <taxon>NPAAA clade</taxon>
        <taxon>indigoferoid/millettioid clade</taxon>
        <taxon>Phaseoleae</taxon>
        <taxon>Vigna</taxon>
    </lineage>
</organism>
<feature type="compositionally biased region" description="Basic and acidic residues" evidence="1">
    <location>
        <begin position="218"/>
        <end position="231"/>
    </location>
</feature>
<dbReference type="Gramene" id="KOM37261">
    <property type="protein sequence ID" value="KOM37261"/>
    <property type="gene ID" value="LR48_Vigan03g064200"/>
</dbReference>
<feature type="compositionally biased region" description="Basic and acidic residues" evidence="1">
    <location>
        <begin position="330"/>
        <end position="340"/>
    </location>
</feature>
<evidence type="ECO:0000313" key="3">
    <source>
        <dbReference type="Proteomes" id="UP000053144"/>
    </source>
</evidence>
<dbReference type="PANTHER" id="PTHR47458">
    <property type="entry name" value="SMAD/FHA DOMAIN-CONTAINING PROTEIN"/>
    <property type="match status" value="1"/>
</dbReference>
<dbReference type="EMBL" id="CM003373">
    <property type="protein sequence ID" value="KOM37261.1"/>
    <property type="molecule type" value="Genomic_DNA"/>
</dbReference>
<reference evidence="3" key="1">
    <citation type="journal article" date="2015" name="Proc. Natl. Acad. Sci. U.S.A.">
        <title>Genome sequencing of adzuki bean (Vigna angularis) provides insight into high starch and low fat accumulation and domestication.</title>
        <authorList>
            <person name="Yang K."/>
            <person name="Tian Z."/>
            <person name="Chen C."/>
            <person name="Luo L."/>
            <person name="Zhao B."/>
            <person name="Wang Z."/>
            <person name="Yu L."/>
            <person name="Li Y."/>
            <person name="Sun Y."/>
            <person name="Li W."/>
            <person name="Chen Y."/>
            <person name="Li Y."/>
            <person name="Zhang Y."/>
            <person name="Ai D."/>
            <person name="Zhao J."/>
            <person name="Shang C."/>
            <person name="Ma Y."/>
            <person name="Wu B."/>
            <person name="Wang M."/>
            <person name="Gao L."/>
            <person name="Sun D."/>
            <person name="Zhang P."/>
            <person name="Guo F."/>
            <person name="Wang W."/>
            <person name="Li Y."/>
            <person name="Wang J."/>
            <person name="Varshney R.K."/>
            <person name="Wang J."/>
            <person name="Ling H.Q."/>
            <person name="Wan P."/>
        </authorList>
    </citation>
    <scope>NUCLEOTIDE SEQUENCE</scope>
    <source>
        <strain evidence="3">cv. Jingnong 6</strain>
    </source>
</reference>
<dbReference type="AlphaFoldDB" id="A0A0L9U3A7"/>
<gene>
    <name evidence="2" type="ORF">LR48_Vigan03g064200</name>
</gene>
<name>A0A0L9U3A7_PHAAN</name>
<evidence type="ECO:0000256" key="1">
    <source>
        <dbReference type="SAM" id="MobiDB-lite"/>
    </source>
</evidence>
<accession>A0A0L9U3A7</accession>
<feature type="region of interest" description="Disordered" evidence="1">
    <location>
        <begin position="215"/>
        <end position="236"/>
    </location>
</feature>
<dbReference type="Proteomes" id="UP000053144">
    <property type="component" value="Chromosome 3"/>
</dbReference>
<feature type="region of interest" description="Disordered" evidence="1">
    <location>
        <begin position="285"/>
        <end position="352"/>
    </location>
</feature>
<feature type="compositionally biased region" description="Polar residues" evidence="1">
    <location>
        <begin position="35"/>
        <end position="64"/>
    </location>
</feature>
<feature type="compositionally biased region" description="Acidic residues" evidence="1">
    <location>
        <begin position="1"/>
        <end position="11"/>
    </location>
</feature>
<feature type="region of interest" description="Disordered" evidence="1">
    <location>
        <begin position="1"/>
        <end position="68"/>
    </location>
</feature>
<proteinExistence type="predicted"/>
<protein>
    <submittedName>
        <fullName evidence="2">Uncharacterized protein</fullName>
    </submittedName>
</protein>
<feature type="compositionally biased region" description="Polar residues" evidence="1">
    <location>
        <begin position="297"/>
        <end position="311"/>
    </location>
</feature>
<sequence length="352" mass="38193">MQRTLEDEENYDNTSAEMDGIIGGTSGREKDDGYHSQNDAKTGSTTSAQKVNIDQVETSSNDASVTEKHDCDIRSEECQNTQEAEFTSAAHEHSVRGGYGYKIDGIGTDNVLEKDTAVGTEKVLETESPINQGEQNIDLNKCLGGDTMQIDDDDNNVQETEELAHIPSREGLHHHQSNNPLDTQKTIDDTEVEGTITTADLLTSEVAGSWACSTAPSMHEENESLRSRDTNEGSGALHDSNVVVAESQTTLSDAAVARQNARRELSEMIGIVAPDLREQFGGSAYDCDQERKDGGCSSDSDTESCSNTSMDNVADAKGGSISDDETQVSYHDEEDKKQGDTMDEDDEDTQED</sequence>